<evidence type="ECO:0000313" key="3">
    <source>
        <dbReference type="Proteomes" id="UP000324222"/>
    </source>
</evidence>
<accession>A0A5B7ETC9</accession>
<feature type="region of interest" description="Disordered" evidence="1">
    <location>
        <begin position="1"/>
        <end position="21"/>
    </location>
</feature>
<dbReference type="EMBL" id="VSRR010003804">
    <property type="protein sequence ID" value="MPC37522.1"/>
    <property type="molecule type" value="Genomic_DNA"/>
</dbReference>
<keyword evidence="3" id="KW-1185">Reference proteome</keyword>
<reference evidence="2 3" key="1">
    <citation type="submission" date="2019-05" db="EMBL/GenBank/DDBJ databases">
        <title>Another draft genome of Portunus trituberculatus and its Hox gene families provides insights of decapod evolution.</title>
        <authorList>
            <person name="Jeong J.-H."/>
            <person name="Song I."/>
            <person name="Kim S."/>
            <person name="Choi T."/>
            <person name="Kim D."/>
            <person name="Ryu S."/>
            <person name="Kim W."/>
        </authorList>
    </citation>
    <scope>NUCLEOTIDE SEQUENCE [LARGE SCALE GENOMIC DNA]</scope>
    <source>
        <tissue evidence="2">Muscle</tissue>
    </source>
</reference>
<dbReference type="AlphaFoldDB" id="A0A5B7ETC9"/>
<comment type="caution">
    <text evidence="2">The sequence shown here is derived from an EMBL/GenBank/DDBJ whole genome shotgun (WGS) entry which is preliminary data.</text>
</comment>
<protein>
    <submittedName>
        <fullName evidence="2">Uncharacterized protein</fullName>
    </submittedName>
</protein>
<gene>
    <name evidence="2" type="ORF">E2C01_031004</name>
</gene>
<evidence type="ECO:0000256" key="1">
    <source>
        <dbReference type="SAM" id="MobiDB-lite"/>
    </source>
</evidence>
<proteinExistence type="predicted"/>
<evidence type="ECO:0000313" key="2">
    <source>
        <dbReference type="EMBL" id="MPC37522.1"/>
    </source>
</evidence>
<sequence>MSYSQPSRINPPAHPFKTKCPVPLARPSRHLLLWFGARSRLMKRTGSRTRRQTLPRKKG</sequence>
<organism evidence="2 3">
    <name type="scientific">Portunus trituberculatus</name>
    <name type="common">Swimming crab</name>
    <name type="synonym">Neptunus trituberculatus</name>
    <dbReference type="NCBI Taxonomy" id="210409"/>
    <lineage>
        <taxon>Eukaryota</taxon>
        <taxon>Metazoa</taxon>
        <taxon>Ecdysozoa</taxon>
        <taxon>Arthropoda</taxon>
        <taxon>Crustacea</taxon>
        <taxon>Multicrustacea</taxon>
        <taxon>Malacostraca</taxon>
        <taxon>Eumalacostraca</taxon>
        <taxon>Eucarida</taxon>
        <taxon>Decapoda</taxon>
        <taxon>Pleocyemata</taxon>
        <taxon>Brachyura</taxon>
        <taxon>Eubrachyura</taxon>
        <taxon>Portunoidea</taxon>
        <taxon>Portunidae</taxon>
        <taxon>Portuninae</taxon>
        <taxon>Portunus</taxon>
    </lineage>
</organism>
<dbReference type="Proteomes" id="UP000324222">
    <property type="component" value="Unassembled WGS sequence"/>
</dbReference>
<name>A0A5B7ETC9_PORTR</name>